<evidence type="ECO:0000259" key="1">
    <source>
        <dbReference type="Pfam" id="PF22936"/>
    </source>
</evidence>
<dbReference type="Proteomes" id="UP000053732">
    <property type="component" value="Unassembled WGS sequence"/>
</dbReference>
<dbReference type="InterPro" id="IPR012337">
    <property type="entry name" value="RNaseH-like_sf"/>
</dbReference>
<gene>
    <name evidence="2" type="ORF">PCAMFM013_S020g000207</name>
</gene>
<reference evidence="2 3" key="1">
    <citation type="journal article" date="2014" name="Nat. Commun.">
        <title>Multiple recent horizontal transfers of a large genomic region in cheese making fungi.</title>
        <authorList>
            <person name="Cheeseman K."/>
            <person name="Ropars J."/>
            <person name="Renault P."/>
            <person name="Dupont J."/>
            <person name="Gouzy J."/>
            <person name="Branca A."/>
            <person name="Abraham A.L."/>
            <person name="Ceppi M."/>
            <person name="Conseiller E."/>
            <person name="Debuchy R."/>
            <person name="Malagnac F."/>
            <person name="Goarin A."/>
            <person name="Silar P."/>
            <person name="Lacoste S."/>
            <person name="Sallet E."/>
            <person name="Bensimon A."/>
            <person name="Giraud T."/>
            <person name="Brygoo Y."/>
        </authorList>
    </citation>
    <scope>NUCLEOTIDE SEQUENCE [LARGE SCALE GENOMIC DNA]</scope>
    <source>
        <strain evidence="3">FM 013</strain>
    </source>
</reference>
<dbReference type="STRING" id="1429867.A0A0G4PLM0"/>
<proteinExistence type="predicted"/>
<dbReference type="GO" id="GO:0016740">
    <property type="term" value="F:transferase activity"/>
    <property type="evidence" value="ECO:0007669"/>
    <property type="project" value="UniProtKB-KW"/>
</dbReference>
<protein>
    <submittedName>
        <fullName evidence="2">Polynucleotidyl transferase, ribonuclease H fold</fullName>
    </submittedName>
</protein>
<dbReference type="Pfam" id="PF22936">
    <property type="entry name" value="Pol_BBD"/>
    <property type="match status" value="1"/>
</dbReference>
<accession>A0A0G4PLM0</accession>
<name>A0A0G4PLM0_PENC3</name>
<dbReference type="InterPro" id="IPR036397">
    <property type="entry name" value="RNaseH_sf"/>
</dbReference>
<feature type="domain" description="Retrovirus-related Pol polyprotein from transposon TNT 1-94-like beta-barrel" evidence="1">
    <location>
        <begin position="6"/>
        <end position="57"/>
    </location>
</feature>
<dbReference type="InterPro" id="IPR054722">
    <property type="entry name" value="PolX-like_BBD"/>
</dbReference>
<dbReference type="Gene3D" id="3.30.420.10">
    <property type="entry name" value="Ribonuclease H-like superfamily/Ribonuclease H"/>
    <property type="match status" value="1"/>
</dbReference>
<dbReference type="EMBL" id="HG793153">
    <property type="protein sequence ID" value="CRL27048.1"/>
    <property type="molecule type" value="Genomic_DNA"/>
</dbReference>
<dbReference type="SUPFAM" id="SSF53098">
    <property type="entry name" value="Ribonuclease H-like"/>
    <property type="match status" value="1"/>
</dbReference>
<evidence type="ECO:0000313" key="2">
    <source>
        <dbReference type="EMBL" id="CRL27048.1"/>
    </source>
</evidence>
<organism evidence="2 3">
    <name type="scientific">Penicillium camemberti (strain FM 013)</name>
    <dbReference type="NCBI Taxonomy" id="1429867"/>
    <lineage>
        <taxon>Eukaryota</taxon>
        <taxon>Fungi</taxon>
        <taxon>Dikarya</taxon>
        <taxon>Ascomycota</taxon>
        <taxon>Pezizomycotina</taxon>
        <taxon>Eurotiomycetes</taxon>
        <taxon>Eurotiomycetidae</taxon>
        <taxon>Eurotiales</taxon>
        <taxon>Aspergillaceae</taxon>
        <taxon>Penicillium</taxon>
    </lineage>
</organism>
<keyword evidence="2" id="KW-0808">Transferase</keyword>
<keyword evidence="3" id="KW-1185">Reference proteome</keyword>
<dbReference type="AlphaFoldDB" id="A0A0G4PLM0"/>
<sequence>MNLTTGDSSTKVLGKGTVRLIGKHPQKGRMEITLSDALYSPSFYTNLVSYASLQKKGGTWCQRTNCIVDPKDRPVVSVHLWDQFNLWLFDEPEEEVSQQAFATQRASVKMQGSKASAEIWHRRLTHVNPAETKQAEKASLCQTCHLSRAPRQISRRPVGRTFGRFGRIHFDLIQLPPAYNRHRWISHFYIEGKLPIKAFHYDNELSAGRKSEYSLISDGILIYHTPPDHPEMNGYAERSGSMIIMRMRMLCQEGKLPKALWPEFASAAVWLLNRTPTLITAENKWLIP</sequence>
<dbReference type="GO" id="GO:0003676">
    <property type="term" value="F:nucleic acid binding"/>
    <property type="evidence" value="ECO:0007669"/>
    <property type="project" value="InterPro"/>
</dbReference>
<evidence type="ECO:0000313" key="3">
    <source>
        <dbReference type="Proteomes" id="UP000053732"/>
    </source>
</evidence>